<evidence type="ECO:0000256" key="17">
    <source>
        <dbReference type="ARBA" id="ARBA00031520"/>
    </source>
</evidence>
<accession>A0ABM9AC32</accession>
<evidence type="ECO:0000256" key="2">
    <source>
        <dbReference type="ARBA" id="ARBA00002364"/>
    </source>
</evidence>
<dbReference type="PROSITE" id="PS51168">
    <property type="entry name" value="CHORISMATE_MUT_2"/>
    <property type="match status" value="1"/>
</dbReference>
<evidence type="ECO:0000256" key="16">
    <source>
        <dbReference type="ARBA" id="ARBA00031175"/>
    </source>
</evidence>
<dbReference type="PANTHER" id="PTHR21022">
    <property type="entry name" value="PREPHENATE DEHYDRATASE P PROTEIN"/>
    <property type="match status" value="1"/>
</dbReference>
<comment type="pathway">
    <text evidence="4">Amino-acid biosynthesis; L-phenylalanine biosynthesis; phenylpyruvate from prephenate: step 1/1.</text>
</comment>
<evidence type="ECO:0000256" key="10">
    <source>
        <dbReference type="ARBA" id="ARBA00022605"/>
    </source>
</evidence>
<dbReference type="InterPro" id="IPR001086">
    <property type="entry name" value="Preph_deHydtase"/>
</dbReference>
<name>A0ABM9AC32_9GAMM</name>
<keyword evidence="9" id="KW-0963">Cytoplasm</keyword>
<dbReference type="Pfam" id="PF00800">
    <property type="entry name" value="PDT"/>
    <property type="match status" value="1"/>
</dbReference>
<evidence type="ECO:0000256" key="8">
    <source>
        <dbReference type="ARBA" id="ARBA00014401"/>
    </source>
</evidence>
<dbReference type="InterPro" id="IPR002701">
    <property type="entry name" value="CM_II_prokaryot"/>
</dbReference>
<keyword evidence="11" id="KW-0057">Aromatic amino acid biosynthesis</keyword>
<feature type="domain" description="Prephenate dehydratase" evidence="20">
    <location>
        <begin position="113"/>
        <end position="289"/>
    </location>
</feature>
<evidence type="ECO:0000256" key="13">
    <source>
        <dbReference type="ARBA" id="ARBA00023235"/>
    </source>
</evidence>
<dbReference type="SUPFAM" id="SSF55021">
    <property type="entry name" value="ACT-like"/>
    <property type="match status" value="1"/>
</dbReference>
<gene>
    <name evidence="22" type="primary">pheA</name>
    <name evidence="22" type="ORF">SIN8267_00859</name>
</gene>
<keyword evidence="14" id="KW-0456">Lyase</keyword>
<evidence type="ECO:0000256" key="4">
    <source>
        <dbReference type="ARBA" id="ARBA00004741"/>
    </source>
</evidence>
<evidence type="ECO:0000256" key="3">
    <source>
        <dbReference type="ARBA" id="ARBA00004496"/>
    </source>
</evidence>
<dbReference type="Gene3D" id="1.20.59.10">
    <property type="entry name" value="Chorismate mutase"/>
    <property type="match status" value="1"/>
</dbReference>
<comment type="catalytic activity">
    <reaction evidence="18">
        <text>prephenate + H(+) = 3-phenylpyruvate + CO2 + H2O</text>
        <dbReference type="Rhea" id="RHEA:21648"/>
        <dbReference type="ChEBI" id="CHEBI:15377"/>
        <dbReference type="ChEBI" id="CHEBI:15378"/>
        <dbReference type="ChEBI" id="CHEBI:16526"/>
        <dbReference type="ChEBI" id="CHEBI:18005"/>
        <dbReference type="ChEBI" id="CHEBI:29934"/>
        <dbReference type="EC" id="4.2.1.51"/>
    </reaction>
</comment>
<evidence type="ECO:0000256" key="5">
    <source>
        <dbReference type="ARBA" id="ARBA00004817"/>
    </source>
</evidence>
<protein>
    <recommendedName>
        <fullName evidence="8">Bifunctional chorismate mutase/prephenate dehydratase</fullName>
        <ecNumber evidence="7">4.2.1.51</ecNumber>
        <ecNumber evidence="6">5.4.99.5</ecNumber>
    </recommendedName>
    <alternativeName>
        <fullName evidence="17">Chorismate mutase-prephenate dehydratase</fullName>
    </alternativeName>
    <alternativeName>
        <fullName evidence="16">p-protein</fullName>
    </alternativeName>
</protein>
<feature type="domain" description="ACT" evidence="21">
    <location>
        <begin position="301"/>
        <end position="378"/>
    </location>
</feature>
<evidence type="ECO:0000256" key="7">
    <source>
        <dbReference type="ARBA" id="ARBA00013147"/>
    </source>
</evidence>
<evidence type="ECO:0000256" key="14">
    <source>
        <dbReference type="ARBA" id="ARBA00023239"/>
    </source>
</evidence>
<dbReference type="Pfam" id="PF01817">
    <property type="entry name" value="CM_2"/>
    <property type="match status" value="1"/>
</dbReference>
<proteinExistence type="predicted"/>
<dbReference type="PROSITE" id="PS51671">
    <property type="entry name" value="ACT"/>
    <property type="match status" value="1"/>
</dbReference>
<evidence type="ECO:0000256" key="9">
    <source>
        <dbReference type="ARBA" id="ARBA00022490"/>
    </source>
</evidence>
<dbReference type="EC" id="5.4.99.5" evidence="6"/>
<dbReference type="Gene3D" id="3.40.190.10">
    <property type="entry name" value="Periplasmic binding protein-like II"/>
    <property type="match status" value="2"/>
</dbReference>
<dbReference type="SUPFAM" id="SSF53850">
    <property type="entry name" value="Periplasmic binding protein-like II"/>
    <property type="match status" value="1"/>
</dbReference>
<comment type="pathway">
    <text evidence="5">Metabolic intermediate biosynthesis; prephenate biosynthesis; prephenate from chorismate: step 1/1.</text>
</comment>
<evidence type="ECO:0000256" key="11">
    <source>
        <dbReference type="ARBA" id="ARBA00023141"/>
    </source>
</evidence>
<evidence type="ECO:0000256" key="18">
    <source>
        <dbReference type="ARBA" id="ARBA00047848"/>
    </source>
</evidence>
<evidence type="ECO:0000313" key="22">
    <source>
        <dbReference type="EMBL" id="CAH0990760.1"/>
    </source>
</evidence>
<dbReference type="PROSITE" id="PS51171">
    <property type="entry name" value="PREPHENATE_DEHYDR_3"/>
    <property type="match status" value="1"/>
</dbReference>
<dbReference type="RefSeq" id="WP_237443433.1">
    <property type="nucleotide sequence ID" value="NZ_CAKLPX010000001.1"/>
</dbReference>
<dbReference type="CDD" id="cd13630">
    <property type="entry name" value="PBP2_PDT_1"/>
    <property type="match status" value="1"/>
</dbReference>
<keyword evidence="13" id="KW-0413">Isomerase</keyword>
<dbReference type="InterPro" id="IPR008242">
    <property type="entry name" value="Chor_mutase/pphenate_deHydtase"/>
</dbReference>
<keyword evidence="23" id="KW-1185">Reference proteome</keyword>
<dbReference type="SMART" id="SM00830">
    <property type="entry name" value="CM_2"/>
    <property type="match status" value="1"/>
</dbReference>
<comment type="caution">
    <text evidence="22">The sequence shown here is derived from an EMBL/GenBank/DDBJ whole genome shotgun (WGS) entry which is preliminary data.</text>
</comment>
<evidence type="ECO:0000313" key="23">
    <source>
        <dbReference type="Proteomes" id="UP000838100"/>
    </source>
</evidence>
<comment type="catalytic activity">
    <reaction evidence="1">
        <text>chorismate = prephenate</text>
        <dbReference type="Rhea" id="RHEA:13897"/>
        <dbReference type="ChEBI" id="CHEBI:29748"/>
        <dbReference type="ChEBI" id="CHEBI:29934"/>
        <dbReference type="EC" id="5.4.99.5"/>
    </reaction>
</comment>
<dbReference type="NCBIfam" id="TIGR01807">
    <property type="entry name" value="CM_P2"/>
    <property type="match status" value="1"/>
</dbReference>
<keyword evidence="12" id="KW-0584">Phenylalanine biosynthesis</keyword>
<dbReference type="PANTHER" id="PTHR21022:SF19">
    <property type="entry name" value="PREPHENATE DEHYDRATASE-RELATED"/>
    <property type="match status" value="1"/>
</dbReference>
<keyword evidence="10" id="KW-0028">Amino-acid biosynthesis</keyword>
<evidence type="ECO:0000256" key="15">
    <source>
        <dbReference type="ARBA" id="ARBA00023268"/>
    </source>
</evidence>
<dbReference type="Pfam" id="PF01842">
    <property type="entry name" value="ACT"/>
    <property type="match status" value="1"/>
</dbReference>
<dbReference type="InterPro" id="IPR002912">
    <property type="entry name" value="ACT_dom"/>
</dbReference>
<dbReference type="CDD" id="cd04905">
    <property type="entry name" value="ACT_CM-PDT"/>
    <property type="match status" value="1"/>
</dbReference>
<dbReference type="InterPro" id="IPR045865">
    <property type="entry name" value="ACT-like_dom_sf"/>
</dbReference>
<organism evidence="22 23">
    <name type="scientific">Sinobacterium norvegicum</name>
    <dbReference type="NCBI Taxonomy" id="1641715"/>
    <lineage>
        <taxon>Bacteria</taxon>
        <taxon>Pseudomonadati</taxon>
        <taxon>Pseudomonadota</taxon>
        <taxon>Gammaproteobacteria</taxon>
        <taxon>Cellvibrionales</taxon>
        <taxon>Spongiibacteraceae</taxon>
        <taxon>Sinobacterium</taxon>
    </lineage>
</organism>
<dbReference type="InterPro" id="IPR036979">
    <property type="entry name" value="CM_dom_sf"/>
</dbReference>
<dbReference type="InterPro" id="IPR010957">
    <property type="entry name" value="G/b/e-P-prot_chorismate_mutase"/>
</dbReference>
<dbReference type="EMBL" id="CAKLPX010000001">
    <property type="protein sequence ID" value="CAH0990760.1"/>
    <property type="molecule type" value="Genomic_DNA"/>
</dbReference>
<dbReference type="EC" id="4.2.1.51" evidence="7"/>
<dbReference type="InterPro" id="IPR018528">
    <property type="entry name" value="Preph_deHydtase_CS"/>
</dbReference>
<dbReference type="Gene3D" id="3.30.70.260">
    <property type="match status" value="1"/>
</dbReference>
<dbReference type="NCBIfam" id="NF008865">
    <property type="entry name" value="PRK11898.1"/>
    <property type="match status" value="1"/>
</dbReference>
<evidence type="ECO:0000259" key="21">
    <source>
        <dbReference type="PROSITE" id="PS51671"/>
    </source>
</evidence>
<sequence>MSDKPSGSAVDNDVPSLQELRVSIDGIDQQIHQLLNQRAVCAQQVADAKFIEFEAAKAAGEDPQEVLFYRPEREAQVLRKVIDRNEGPLNGKVVAHIFREIMSACLALEKPMQVAYLGPEGTFTQAAAVKHFGHGVIPQPQQTIANVFSQVEAGESNYGVVPVENSTEGMVTHTLDSFLNSSLKIIGEVELRIELHLMAQEGVEAGAIKTIVAHQQALAQSRQWLDKHWPHVERVAVSSNGEGAKMAADDPTIAAVAGNMALEEYNLVSLSSSIEDFSNNTTRFLIIGREPVGASGSDKTSIAVTTRNKPGALFHLLQPFQDAGVMLTRIDTRPSRTETWTYVFFMEFEGHVEDPKVKEIIEALTEQSVVIKHLGSYPKAAL</sequence>
<dbReference type="InterPro" id="IPR036263">
    <property type="entry name" value="Chorismate_II_sf"/>
</dbReference>
<evidence type="ECO:0000256" key="6">
    <source>
        <dbReference type="ARBA" id="ARBA00012404"/>
    </source>
</evidence>
<keyword evidence="15" id="KW-0511">Multifunctional enzyme</keyword>
<dbReference type="PROSITE" id="PS00857">
    <property type="entry name" value="PREPHENATE_DEHYDR_1"/>
    <property type="match status" value="1"/>
</dbReference>
<dbReference type="PIRSF" id="PIRSF001500">
    <property type="entry name" value="Chor_mut_pdt_Ppr"/>
    <property type="match status" value="1"/>
</dbReference>
<feature type="domain" description="Chorismate mutase" evidence="19">
    <location>
        <begin position="11"/>
        <end position="113"/>
    </location>
</feature>
<evidence type="ECO:0000256" key="12">
    <source>
        <dbReference type="ARBA" id="ARBA00023222"/>
    </source>
</evidence>
<comment type="subcellular location">
    <subcellularLocation>
        <location evidence="3">Cytoplasm</location>
    </subcellularLocation>
</comment>
<reference evidence="22" key="1">
    <citation type="submission" date="2021-12" db="EMBL/GenBank/DDBJ databases">
        <authorList>
            <person name="Rodrigo-Torres L."/>
            <person name="Arahal R. D."/>
            <person name="Lucena T."/>
        </authorList>
    </citation>
    <scope>NUCLEOTIDE SEQUENCE</scope>
    <source>
        <strain evidence="22">CECT 8267</strain>
    </source>
</reference>
<comment type="function">
    <text evidence="2">Catalyzes the Claisen rearrangement of chorismate to prephenate and the decarboxylation/dehydration of prephenate to phenylpyruvate.</text>
</comment>
<evidence type="ECO:0000259" key="19">
    <source>
        <dbReference type="PROSITE" id="PS51168"/>
    </source>
</evidence>
<evidence type="ECO:0000256" key="1">
    <source>
        <dbReference type="ARBA" id="ARBA00000824"/>
    </source>
</evidence>
<evidence type="ECO:0000259" key="20">
    <source>
        <dbReference type="PROSITE" id="PS51171"/>
    </source>
</evidence>
<dbReference type="SUPFAM" id="SSF48600">
    <property type="entry name" value="Chorismate mutase II"/>
    <property type="match status" value="1"/>
</dbReference>
<dbReference type="Proteomes" id="UP000838100">
    <property type="component" value="Unassembled WGS sequence"/>
</dbReference>